<dbReference type="Proteomes" id="UP000324222">
    <property type="component" value="Unassembled WGS sequence"/>
</dbReference>
<sequence length="63" mass="6958">MGCWQLIRGPDQPGDRLFRRGTFHICLKPVATCHTATLPEAGIATVPTSPPPRPALRPRYTAY</sequence>
<evidence type="ECO:0000313" key="3">
    <source>
        <dbReference type="Proteomes" id="UP000324222"/>
    </source>
</evidence>
<accession>A0A5B7JT90</accession>
<gene>
    <name evidence="2" type="ORF">E2C01_095530</name>
</gene>
<evidence type="ECO:0000256" key="1">
    <source>
        <dbReference type="SAM" id="MobiDB-lite"/>
    </source>
</evidence>
<feature type="region of interest" description="Disordered" evidence="1">
    <location>
        <begin position="44"/>
        <end position="63"/>
    </location>
</feature>
<dbReference type="AlphaFoldDB" id="A0A5B7JT90"/>
<evidence type="ECO:0000313" key="2">
    <source>
        <dbReference type="EMBL" id="MPD00081.1"/>
    </source>
</evidence>
<keyword evidence="3" id="KW-1185">Reference proteome</keyword>
<dbReference type="EMBL" id="VSRR010121258">
    <property type="protein sequence ID" value="MPD00081.1"/>
    <property type="molecule type" value="Genomic_DNA"/>
</dbReference>
<proteinExistence type="predicted"/>
<comment type="caution">
    <text evidence="2">The sequence shown here is derived from an EMBL/GenBank/DDBJ whole genome shotgun (WGS) entry which is preliminary data.</text>
</comment>
<name>A0A5B7JT90_PORTR</name>
<reference evidence="2 3" key="1">
    <citation type="submission" date="2019-05" db="EMBL/GenBank/DDBJ databases">
        <title>Another draft genome of Portunus trituberculatus and its Hox gene families provides insights of decapod evolution.</title>
        <authorList>
            <person name="Jeong J.-H."/>
            <person name="Song I."/>
            <person name="Kim S."/>
            <person name="Choi T."/>
            <person name="Kim D."/>
            <person name="Ryu S."/>
            <person name="Kim W."/>
        </authorList>
    </citation>
    <scope>NUCLEOTIDE SEQUENCE [LARGE SCALE GENOMIC DNA]</scope>
    <source>
        <tissue evidence="2">Muscle</tissue>
    </source>
</reference>
<organism evidence="2 3">
    <name type="scientific">Portunus trituberculatus</name>
    <name type="common">Swimming crab</name>
    <name type="synonym">Neptunus trituberculatus</name>
    <dbReference type="NCBI Taxonomy" id="210409"/>
    <lineage>
        <taxon>Eukaryota</taxon>
        <taxon>Metazoa</taxon>
        <taxon>Ecdysozoa</taxon>
        <taxon>Arthropoda</taxon>
        <taxon>Crustacea</taxon>
        <taxon>Multicrustacea</taxon>
        <taxon>Malacostraca</taxon>
        <taxon>Eumalacostraca</taxon>
        <taxon>Eucarida</taxon>
        <taxon>Decapoda</taxon>
        <taxon>Pleocyemata</taxon>
        <taxon>Brachyura</taxon>
        <taxon>Eubrachyura</taxon>
        <taxon>Portunoidea</taxon>
        <taxon>Portunidae</taxon>
        <taxon>Portuninae</taxon>
        <taxon>Portunus</taxon>
    </lineage>
</organism>
<protein>
    <submittedName>
        <fullName evidence="2">Uncharacterized protein</fullName>
    </submittedName>
</protein>